<comment type="caution">
    <text evidence="1">The sequence shown here is derived from an EMBL/GenBank/DDBJ whole genome shotgun (WGS) entry which is preliminary data.</text>
</comment>
<dbReference type="RefSeq" id="WP_160674176.1">
    <property type="nucleotide sequence ID" value="NZ_WTYN01000001.1"/>
</dbReference>
<dbReference type="AlphaFoldDB" id="A0A844YHB5"/>
<dbReference type="EMBL" id="WTYN01000001">
    <property type="protein sequence ID" value="MXO63103.1"/>
    <property type="molecule type" value="Genomic_DNA"/>
</dbReference>
<reference evidence="1 2" key="1">
    <citation type="submission" date="2019-12" db="EMBL/GenBank/DDBJ databases">
        <title>Genomic-based taxomic classification of the family Erythrobacteraceae.</title>
        <authorList>
            <person name="Xu L."/>
        </authorList>
    </citation>
    <scope>NUCLEOTIDE SEQUENCE [LARGE SCALE GENOMIC DNA]</scope>
    <source>
        <strain evidence="1 2">MCCC 1A09965</strain>
    </source>
</reference>
<evidence type="ECO:0000313" key="2">
    <source>
        <dbReference type="Proteomes" id="UP000445582"/>
    </source>
</evidence>
<evidence type="ECO:0000313" key="1">
    <source>
        <dbReference type="EMBL" id="MXO63103.1"/>
    </source>
</evidence>
<protein>
    <submittedName>
        <fullName evidence="1">Capsule biosynthesis protein</fullName>
    </submittedName>
</protein>
<organism evidence="1 2">
    <name type="scientific">Qipengyuania oceanensis</name>
    <dbReference type="NCBI Taxonomy" id="1463597"/>
    <lineage>
        <taxon>Bacteria</taxon>
        <taxon>Pseudomonadati</taxon>
        <taxon>Pseudomonadota</taxon>
        <taxon>Alphaproteobacteria</taxon>
        <taxon>Sphingomonadales</taxon>
        <taxon>Erythrobacteraceae</taxon>
        <taxon>Qipengyuania</taxon>
    </lineage>
</organism>
<proteinExistence type="predicted"/>
<dbReference type="GO" id="GO:0000271">
    <property type="term" value="P:polysaccharide biosynthetic process"/>
    <property type="evidence" value="ECO:0007669"/>
    <property type="project" value="InterPro"/>
</dbReference>
<dbReference type="InterPro" id="IPR007833">
    <property type="entry name" value="Capsule_polysaccharide_synth"/>
</dbReference>
<dbReference type="Pfam" id="PF05159">
    <property type="entry name" value="Capsule_synth"/>
    <property type="match status" value="1"/>
</dbReference>
<accession>A0A844YHB5</accession>
<dbReference type="Proteomes" id="UP000445582">
    <property type="component" value="Unassembled WGS sequence"/>
</dbReference>
<dbReference type="GO" id="GO:0015774">
    <property type="term" value="P:polysaccharide transport"/>
    <property type="evidence" value="ECO:0007669"/>
    <property type="project" value="InterPro"/>
</dbReference>
<gene>
    <name evidence="1" type="ORF">GRI48_08775</name>
</gene>
<sequence>MTTPIITTLAEYQTEFWIPVAKQLRALGHTPHFISFDNRSTELLQAEGFAVRDAYKVVLHEGAEEEILASIDMPDFATISRHERYAFGTSDNTAMRRKLARAIQATHDAIRDMPADARPIIIQELGGFLSVIGVFYAARDLGLDNLFIEPSFFRGRLLFTANSFLAPSFRSAATAAPDSDVDEYLAHTVTSGSLVIPAKDRHHYASALGKMLTKRNAIRLWQKSVDKYVLGKKQEFGFIGHHVAVHLRNVLNSRRLAAHYTPLERLGSYIYYPLHVPGDVALTIRSPAYLDQLALVEELAASLPPGTSLAIKEHPAMVGMIEVGRLKDLLARRRNVAILPPATNNYQVMRGSQAVVTVNSKSGAEAGLLDKPVIVLGNAFYRDAPFANAVENPGEAAVAIKSALSGSTAICEHAAKRGWFAGLWRETLPGELYDLDPDNIRQVAQTLLEALDAHAARRGGSTPAKPDMATLTR</sequence>
<name>A0A844YHB5_9SPHN</name>
<dbReference type="OrthoDB" id="9794206at2"/>
<keyword evidence="2" id="KW-1185">Reference proteome</keyword>